<organism evidence="1 2">
    <name type="scientific">Ambispora gerdemannii</name>
    <dbReference type="NCBI Taxonomy" id="144530"/>
    <lineage>
        <taxon>Eukaryota</taxon>
        <taxon>Fungi</taxon>
        <taxon>Fungi incertae sedis</taxon>
        <taxon>Mucoromycota</taxon>
        <taxon>Glomeromycotina</taxon>
        <taxon>Glomeromycetes</taxon>
        <taxon>Archaeosporales</taxon>
        <taxon>Ambisporaceae</taxon>
        <taxon>Ambispora</taxon>
    </lineage>
</organism>
<evidence type="ECO:0000313" key="1">
    <source>
        <dbReference type="EMBL" id="CAG8434260.1"/>
    </source>
</evidence>
<name>A0A9N8YMT9_9GLOM</name>
<dbReference type="EMBL" id="CAJVPL010000016">
    <property type="protein sequence ID" value="CAG8434260.1"/>
    <property type="molecule type" value="Genomic_DNA"/>
</dbReference>
<gene>
    <name evidence="1" type="ORF">AGERDE_LOCUS337</name>
</gene>
<reference evidence="1" key="1">
    <citation type="submission" date="2021-06" db="EMBL/GenBank/DDBJ databases">
        <authorList>
            <person name="Kallberg Y."/>
            <person name="Tangrot J."/>
            <person name="Rosling A."/>
        </authorList>
    </citation>
    <scope>NUCLEOTIDE SEQUENCE</scope>
    <source>
        <strain evidence="1">MT106</strain>
    </source>
</reference>
<accession>A0A9N8YMT9</accession>
<protein>
    <submittedName>
        <fullName evidence="1">1766_t:CDS:1</fullName>
    </submittedName>
</protein>
<proteinExistence type="predicted"/>
<dbReference type="AlphaFoldDB" id="A0A9N8YMT9"/>
<sequence>MESNIFKELILDTVNSKYNFHKLLAAPPQQQQQLPNPLPPTANPQLPSLLPQPIPLVLVEIHACSSSSYFLRSPRSTTCSGTPYSRPPV</sequence>
<evidence type="ECO:0000313" key="2">
    <source>
        <dbReference type="Proteomes" id="UP000789831"/>
    </source>
</evidence>
<keyword evidence="2" id="KW-1185">Reference proteome</keyword>
<comment type="caution">
    <text evidence="1">The sequence shown here is derived from an EMBL/GenBank/DDBJ whole genome shotgun (WGS) entry which is preliminary data.</text>
</comment>
<dbReference type="Proteomes" id="UP000789831">
    <property type="component" value="Unassembled WGS sequence"/>
</dbReference>